<gene>
    <name evidence="1" type="ORF">METZ01_LOCUS178779</name>
</gene>
<proteinExistence type="predicted"/>
<name>A0A382CIN3_9ZZZZ</name>
<dbReference type="EMBL" id="UINC01034689">
    <property type="protein sequence ID" value="SVB25925.1"/>
    <property type="molecule type" value="Genomic_DNA"/>
</dbReference>
<organism evidence="1">
    <name type="scientific">marine metagenome</name>
    <dbReference type="NCBI Taxonomy" id="408172"/>
    <lineage>
        <taxon>unclassified sequences</taxon>
        <taxon>metagenomes</taxon>
        <taxon>ecological metagenomes</taxon>
    </lineage>
</organism>
<dbReference type="AlphaFoldDB" id="A0A382CIN3"/>
<reference evidence="1" key="1">
    <citation type="submission" date="2018-05" db="EMBL/GenBank/DDBJ databases">
        <authorList>
            <person name="Lanie J.A."/>
            <person name="Ng W.-L."/>
            <person name="Kazmierczak K.M."/>
            <person name="Andrzejewski T.M."/>
            <person name="Davidsen T.M."/>
            <person name="Wayne K.J."/>
            <person name="Tettelin H."/>
            <person name="Glass J.I."/>
            <person name="Rusch D."/>
            <person name="Podicherti R."/>
            <person name="Tsui H.-C.T."/>
            <person name="Winkler M.E."/>
        </authorList>
    </citation>
    <scope>NUCLEOTIDE SEQUENCE</scope>
</reference>
<accession>A0A382CIN3</accession>
<protein>
    <submittedName>
        <fullName evidence="1">Uncharacterized protein</fullName>
    </submittedName>
</protein>
<sequence>MVELMQKNMIFVILFFSALLIAQDSNELISFRYGFIGQEAENPDSLFIVEDGSVLNSGDEFKLNFEFGKGTFSYVAHLSSKDEYALLYSSSSQEETEKTDAIFTTLGWQSLDDVTGDEIFFLLSSGEKLLKLENLFGKYNQAKGKSRRKFSKRIASELENLEKIDEPKKSSQLVQRLEKPVMGGVTFRGGPVGLVMEQNLTHRSEGEKRTVAVFRIQHK</sequence>
<evidence type="ECO:0000313" key="1">
    <source>
        <dbReference type="EMBL" id="SVB25925.1"/>
    </source>
</evidence>